<dbReference type="AlphaFoldDB" id="A0A067QE71"/>
<dbReference type="PANTHER" id="PTHR28141:SF1">
    <property type="entry name" value="2',3'-CYCLIC-NUCLEOTIDE 3'-PHOSPHODIESTERASE"/>
    <property type="match status" value="1"/>
</dbReference>
<dbReference type="Pfam" id="PF07823">
    <property type="entry name" value="CPDase"/>
    <property type="match status" value="1"/>
</dbReference>
<dbReference type="SUPFAM" id="SSF55144">
    <property type="entry name" value="LigT-like"/>
    <property type="match status" value="1"/>
</dbReference>
<evidence type="ECO:0000313" key="1">
    <source>
        <dbReference type="EMBL" id="KDQ60891.1"/>
    </source>
</evidence>
<reference evidence="2" key="1">
    <citation type="journal article" date="2014" name="Proc. Natl. Acad. Sci. U.S.A.">
        <title>Extensive sampling of basidiomycete genomes demonstrates inadequacy of the white-rot/brown-rot paradigm for wood decay fungi.</title>
        <authorList>
            <person name="Riley R."/>
            <person name="Salamov A.A."/>
            <person name="Brown D.W."/>
            <person name="Nagy L.G."/>
            <person name="Floudas D."/>
            <person name="Held B.W."/>
            <person name="Levasseur A."/>
            <person name="Lombard V."/>
            <person name="Morin E."/>
            <person name="Otillar R."/>
            <person name="Lindquist E.A."/>
            <person name="Sun H."/>
            <person name="LaButti K.M."/>
            <person name="Schmutz J."/>
            <person name="Jabbour D."/>
            <person name="Luo H."/>
            <person name="Baker S.E."/>
            <person name="Pisabarro A.G."/>
            <person name="Walton J.D."/>
            <person name="Blanchette R.A."/>
            <person name="Henrissat B."/>
            <person name="Martin F."/>
            <person name="Cullen D."/>
            <person name="Hibbett D.S."/>
            <person name="Grigoriev I.V."/>
        </authorList>
    </citation>
    <scope>NUCLEOTIDE SEQUENCE [LARGE SCALE GENOMIC DNA]</scope>
    <source>
        <strain evidence="2">MUCL 33604</strain>
    </source>
</reference>
<dbReference type="GO" id="GO:0009187">
    <property type="term" value="P:cyclic nucleotide metabolic process"/>
    <property type="evidence" value="ECO:0007669"/>
    <property type="project" value="TreeGrafter"/>
</dbReference>
<name>A0A067QE71_9AGAM</name>
<dbReference type="Proteomes" id="UP000027265">
    <property type="component" value="Unassembled WGS sequence"/>
</dbReference>
<dbReference type="EMBL" id="KL197713">
    <property type="protein sequence ID" value="KDQ60891.1"/>
    <property type="molecule type" value="Genomic_DNA"/>
</dbReference>
<gene>
    <name evidence="1" type="ORF">JAAARDRAFT_108711</name>
</gene>
<dbReference type="InterPro" id="IPR009097">
    <property type="entry name" value="Cyclic_Pdiesterase"/>
</dbReference>
<dbReference type="PANTHER" id="PTHR28141">
    <property type="entry name" value="2',3'-CYCLIC-NUCLEOTIDE 3'-PHOSPHODIESTERASE"/>
    <property type="match status" value="1"/>
</dbReference>
<sequence>SPSSYPPFDPHITLASLPSTTGIGAIMKSIPRNQPVIPVSFQSVEAGDHYFRSVYAAIKPSAALSALHAYIHKSLALEPKTPKFPHLSLFYIDDSDAEERLLLVEELSKSGVVRRNDDGGITLDPSAGKDPSSQLKGFTGSEIWVAECDGPVPGWRVIETICL</sequence>
<accession>A0A067QE71</accession>
<dbReference type="HOGENOM" id="CLU_081919_0_0_1"/>
<protein>
    <recommendedName>
        <fullName evidence="3">2',3'-cyclic-nucleotide 3'-phosphodiesterase</fullName>
    </recommendedName>
</protein>
<feature type="non-terminal residue" evidence="1">
    <location>
        <position position="1"/>
    </location>
</feature>
<evidence type="ECO:0000313" key="2">
    <source>
        <dbReference type="Proteomes" id="UP000027265"/>
    </source>
</evidence>
<dbReference type="STRING" id="933084.A0A067QE71"/>
<organism evidence="1 2">
    <name type="scientific">Jaapia argillacea MUCL 33604</name>
    <dbReference type="NCBI Taxonomy" id="933084"/>
    <lineage>
        <taxon>Eukaryota</taxon>
        <taxon>Fungi</taxon>
        <taxon>Dikarya</taxon>
        <taxon>Basidiomycota</taxon>
        <taxon>Agaricomycotina</taxon>
        <taxon>Agaricomycetes</taxon>
        <taxon>Agaricomycetidae</taxon>
        <taxon>Jaapiales</taxon>
        <taxon>Jaapiaceae</taxon>
        <taxon>Jaapia</taxon>
    </lineage>
</organism>
<dbReference type="GO" id="GO:0004113">
    <property type="term" value="F:2',3'-cyclic-nucleotide 3'-phosphodiesterase activity"/>
    <property type="evidence" value="ECO:0007669"/>
    <property type="project" value="TreeGrafter"/>
</dbReference>
<dbReference type="InterPro" id="IPR012386">
    <property type="entry name" value="Cyclic-nucl_3Pdiesterase"/>
</dbReference>
<feature type="non-terminal residue" evidence="1">
    <location>
        <position position="163"/>
    </location>
</feature>
<dbReference type="Gene3D" id="3.90.1140.10">
    <property type="entry name" value="Cyclic phosphodiesterase"/>
    <property type="match status" value="1"/>
</dbReference>
<proteinExistence type="predicted"/>
<evidence type="ECO:0008006" key="3">
    <source>
        <dbReference type="Google" id="ProtNLM"/>
    </source>
</evidence>
<dbReference type="OrthoDB" id="514292at2759"/>
<dbReference type="InParanoid" id="A0A067QE71"/>
<keyword evidence="2" id="KW-1185">Reference proteome</keyword>